<organism evidence="2 3">
    <name type="scientific">Glutinoglossum americanum</name>
    <dbReference type="NCBI Taxonomy" id="1670608"/>
    <lineage>
        <taxon>Eukaryota</taxon>
        <taxon>Fungi</taxon>
        <taxon>Dikarya</taxon>
        <taxon>Ascomycota</taxon>
        <taxon>Pezizomycotina</taxon>
        <taxon>Geoglossomycetes</taxon>
        <taxon>Geoglossales</taxon>
        <taxon>Geoglossaceae</taxon>
        <taxon>Glutinoglossum</taxon>
    </lineage>
</organism>
<gene>
    <name evidence="2" type="ORF">FGG08_002732</name>
</gene>
<dbReference type="GO" id="GO:0043829">
    <property type="term" value="F:tRNA-specific adenosine-37 deaminase activity"/>
    <property type="evidence" value="ECO:0007669"/>
    <property type="project" value="TreeGrafter"/>
</dbReference>
<evidence type="ECO:0000313" key="2">
    <source>
        <dbReference type="EMBL" id="KAH0542872.1"/>
    </source>
</evidence>
<protein>
    <recommendedName>
        <fullName evidence="1">A to I editase domain-containing protein</fullName>
    </recommendedName>
</protein>
<reference evidence="2" key="1">
    <citation type="submission" date="2021-03" db="EMBL/GenBank/DDBJ databases">
        <title>Comparative genomics and phylogenomic investigation of the class Geoglossomycetes provide insights into ecological specialization and systematics.</title>
        <authorList>
            <person name="Melie T."/>
            <person name="Pirro S."/>
            <person name="Miller A.N."/>
            <person name="Quandt A."/>
        </authorList>
    </citation>
    <scope>NUCLEOTIDE SEQUENCE</scope>
    <source>
        <strain evidence="2">GBOQ0MN5Z8</strain>
    </source>
</reference>
<dbReference type="Proteomes" id="UP000698800">
    <property type="component" value="Unassembled WGS sequence"/>
</dbReference>
<dbReference type="InterPro" id="IPR002466">
    <property type="entry name" value="A_deamin"/>
</dbReference>
<dbReference type="InterPro" id="IPR042935">
    <property type="entry name" value="Tad1"/>
</dbReference>
<comment type="caution">
    <text evidence="2">The sequence shown here is derived from an EMBL/GenBank/DDBJ whole genome shotgun (WGS) entry which is preliminary data.</text>
</comment>
<name>A0A9P8I8L7_9PEZI</name>
<dbReference type="OrthoDB" id="10268011at2759"/>
<feature type="domain" description="A to I editase" evidence="1">
    <location>
        <begin position="45"/>
        <end position="245"/>
    </location>
</feature>
<evidence type="ECO:0000259" key="1">
    <source>
        <dbReference type="Pfam" id="PF02137"/>
    </source>
</evidence>
<sequence length="256" mass="28007">MATQEDPTPWSVTSGNLSSGETIESLLYGRGYFSELGAVRRKPARADAPSTLSKSCSDKLALKQCISVLSGLASLLISPQDAYIHSLILPASQHSTVACDRAFGPTGRMKAVAGRKWDGGYGFRPFSIKATDREFKYSRRSAMPNERLTTSNISVVWTPSIQETLIGGVLQGRKQFDPRGASQICRGQMWRMVVDILALCGLVGPERMTVGCRYGDAKEELGALKERRRVKGEVTTEALSGWTRNDGDDGFQLEDH</sequence>
<proteinExistence type="predicted"/>
<dbReference type="GO" id="GO:0003723">
    <property type="term" value="F:RNA binding"/>
    <property type="evidence" value="ECO:0007669"/>
    <property type="project" value="InterPro"/>
</dbReference>
<accession>A0A9P8I8L7</accession>
<dbReference type="AlphaFoldDB" id="A0A9P8I8L7"/>
<dbReference type="PANTHER" id="PTHR47803">
    <property type="entry name" value="TRNA-SPECIFIC ADENOSINE DEAMINASE 1"/>
    <property type="match status" value="1"/>
</dbReference>
<keyword evidence="3" id="KW-1185">Reference proteome</keyword>
<evidence type="ECO:0000313" key="3">
    <source>
        <dbReference type="Proteomes" id="UP000698800"/>
    </source>
</evidence>
<dbReference type="EMBL" id="JAGHQL010000044">
    <property type="protein sequence ID" value="KAH0542872.1"/>
    <property type="molecule type" value="Genomic_DNA"/>
</dbReference>
<dbReference type="Pfam" id="PF02137">
    <property type="entry name" value="A_deamin"/>
    <property type="match status" value="1"/>
</dbReference>
<dbReference type="PANTHER" id="PTHR47803:SF1">
    <property type="entry name" value="TRNA-SPECIFIC ADENOSINE DEAMINASE 1"/>
    <property type="match status" value="1"/>
</dbReference>
<dbReference type="GO" id="GO:0002100">
    <property type="term" value="P:tRNA wobble adenosine to inosine editing"/>
    <property type="evidence" value="ECO:0007669"/>
    <property type="project" value="InterPro"/>
</dbReference>